<feature type="domain" description="REKLES" evidence="2">
    <location>
        <begin position="152"/>
        <end position="243"/>
    </location>
</feature>
<dbReference type="InterPro" id="IPR023334">
    <property type="entry name" value="REKLES_domain"/>
</dbReference>
<evidence type="ECO:0000313" key="3">
    <source>
        <dbReference type="EMBL" id="VDN16825.1"/>
    </source>
</evidence>
<feature type="compositionally biased region" description="Polar residues" evidence="1">
    <location>
        <begin position="1"/>
        <end position="16"/>
    </location>
</feature>
<reference evidence="3 4" key="1">
    <citation type="submission" date="2018-11" db="EMBL/GenBank/DDBJ databases">
        <authorList>
            <consortium name="Pathogen Informatics"/>
        </authorList>
    </citation>
    <scope>NUCLEOTIDE SEQUENCE [LARGE SCALE GENOMIC DNA]</scope>
</reference>
<name>A0A3P7LIV5_DIBLA</name>
<dbReference type="PROSITE" id="PS51486">
    <property type="entry name" value="REKLES"/>
    <property type="match status" value="1"/>
</dbReference>
<sequence>MRSRPTKSTVGRNNDLQDGGNRHERPSPNDSAMSDNVDVNAKFLELFKHRHAESKGCEFNHIMTSMGDRNDLSFTAIQNAYRQFAKNASERRVLGNKSPDTRSMEERLMCGMGGFQKSPKDMVSTGREGDSDCTKSPTNLHLHKQMENTSATCTEPSSDPTETTGLPRLETDKLDCNRDADTSYSVRRNPQDSPLATMQLSPEIRISTQSGKQLGLPGNTLVVCMEVNGIIYQGVLFGQTRSS</sequence>
<dbReference type="EMBL" id="UYRU01067221">
    <property type="protein sequence ID" value="VDN16825.1"/>
    <property type="molecule type" value="Genomic_DNA"/>
</dbReference>
<proteinExistence type="predicted"/>
<organism evidence="3 4">
    <name type="scientific">Dibothriocephalus latus</name>
    <name type="common">Fish tapeworm</name>
    <name type="synonym">Diphyllobothrium latum</name>
    <dbReference type="NCBI Taxonomy" id="60516"/>
    <lineage>
        <taxon>Eukaryota</taxon>
        <taxon>Metazoa</taxon>
        <taxon>Spiralia</taxon>
        <taxon>Lophotrochozoa</taxon>
        <taxon>Platyhelminthes</taxon>
        <taxon>Cestoda</taxon>
        <taxon>Eucestoda</taxon>
        <taxon>Diphyllobothriidea</taxon>
        <taxon>Diphyllobothriidae</taxon>
        <taxon>Dibothriocephalus</taxon>
    </lineage>
</organism>
<evidence type="ECO:0000313" key="4">
    <source>
        <dbReference type="Proteomes" id="UP000281553"/>
    </source>
</evidence>
<gene>
    <name evidence="3" type="ORF">DILT_LOCUS12656</name>
</gene>
<feature type="region of interest" description="Disordered" evidence="1">
    <location>
        <begin position="1"/>
        <end position="35"/>
    </location>
</feature>
<keyword evidence="4" id="KW-1185">Reference proteome</keyword>
<dbReference type="AlphaFoldDB" id="A0A3P7LIV5"/>
<feature type="compositionally biased region" description="Polar residues" evidence="1">
    <location>
        <begin position="147"/>
        <end position="164"/>
    </location>
</feature>
<protein>
    <recommendedName>
        <fullName evidence="2">REKLES domain-containing protein</fullName>
    </recommendedName>
</protein>
<dbReference type="Proteomes" id="UP000281553">
    <property type="component" value="Unassembled WGS sequence"/>
</dbReference>
<feature type="region of interest" description="Disordered" evidence="1">
    <location>
        <begin position="112"/>
        <end position="168"/>
    </location>
</feature>
<evidence type="ECO:0000256" key="1">
    <source>
        <dbReference type="SAM" id="MobiDB-lite"/>
    </source>
</evidence>
<evidence type="ECO:0000259" key="2">
    <source>
        <dbReference type="PROSITE" id="PS51486"/>
    </source>
</evidence>
<accession>A0A3P7LIV5</accession>
<dbReference type="OrthoDB" id="10044343at2759"/>